<feature type="compositionally biased region" description="Basic and acidic residues" evidence="1">
    <location>
        <begin position="503"/>
        <end position="517"/>
    </location>
</feature>
<feature type="region of interest" description="Disordered" evidence="1">
    <location>
        <begin position="136"/>
        <end position="244"/>
    </location>
</feature>
<feature type="region of interest" description="Disordered" evidence="1">
    <location>
        <begin position="261"/>
        <end position="457"/>
    </location>
</feature>
<evidence type="ECO:0000256" key="1">
    <source>
        <dbReference type="SAM" id="MobiDB-lite"/>
    </source>
</evidence>
<feature type="region of interest" description="Disordered" evidence="1">
    <location>
        <begin position="476"/>
        <end position="545"/>
    </location>
</feature>
<feature type="compositionally biased region" description="Basic and acidic residues" evidence="1">
    <location>
        <begin position="71"/>
        <end position="88"/>
    </location>
</feature>
<feature type="compositionally biased region" description="Low complexity" evidence="1">
    <location>
        <begin position="440"/>
        <end position="451"/>
    </location>
</feature>
<feature type="compositionally biased region" description="Low complexity" evidence="1">
    <location>
        <begin position="366"/>
        <end position="383"/>
    </location>
</feature>
<dbReference type="InParanoid" id="A0A2T3AVE6"/>
<keyword evidence="3" id="KW-1185">Reference proteome</keyword>
<name>A0A2T3AVE6_AMORE</name>
<dbReference type="OrthoDB" id="4898142at2759"/>
<feature type="compositionally biased region" description="Polar residues" evidence="1">
    <location>
        <begin position="522"/>
        <end position="536"/>
    </location>
</feature>
<feature type="region of interest" description="Disordered" evidence="1">
    <location>
        <begin position="1"/>
        <end position="120"/>
    </location>
</feature>
<feature type="compositionally biased region" description="Basic and acidic residues" evidence="1">
    <location>
        <begin position="33"/>
        <end position="50"/>
    </location>
</feature>
<feature type="compositionally biased region" description="Polar residues" evidence="1">
    <location>
        <begin position="89"/>
        <end position="107"/>
    </location>
</feature>
<feature type="compositionally biased region" description="Pro residues" evidence="1">
    <location>
        <begin position="186"/>
        <end position="203"/>
    </location>
</feature>
<dbReference type="RefSeq" id="XP_024718636.1">
    <property type="nucleotide sequence ID" value="XM_024864555.1"/>
</dbReference>
<gene>
    <name evidence="2" type="ORF">M430DRAFT_21711</name>
</gene>
<feature type="compositionally biased region" description="Basic and acidic residues" evidence="1">
    <location>
        <begin position="417"/>
        <end position="439"/>
    </location>
</feature>
<proteinExistence type="predicted"/>
<protein>
    <submittedName>
        <fullName evidence="2">Uncharacterized protein</fullName>
    </submittedName>
</protein>
<evidence type="ECO:0000313" key="3">
    <source>
        <dbReference type="Proteomes" id="UP000241818"/>
    </source>
</evidence>
<dbReference type="STRING" id="857342.A0A2T3AVE6"/>
<dbReference type="Proteomes" id="UP000241818">
    <property type="component" value="Unassembled WGS sequence"/>
</dbReference>
<organism evidence="2 3">
    <name type="scientific">Amorphotheca resinae ATCC 22711</name>
    <dbReference type="NCBI Taxonomy" id="857342"/>
    <lineage>
        <taxon>Eukaryota</taxon>
        <taxon>Fungi</taxon>
        <taxon>Dikarya</taxon>
        <taxon>Ascomycota</taxon>
        <taxon>Pezizomycotina</taxon>
        <taxon>Leotiomycetes</taxon>
        <taxon>Helotiales</taxon>
        <taxon>Amorphothecaceae</taxon>
        <taxon>Amorphotheca</taxon>
    </lineage>
</organism>
<accession>A0A2T3AVE6</accession>
<reference evidence="2 3" key="1">
    <citation type="journal article" date="2018" name="New Phytol.">
        <title>Comparative genomics and transcriptomics depict ericoid mycorrhizal fungi as versatile saprotrophs and plant mutualists.</title>
        <authorList>
            <person name="Martino E."/>
            <person name="Morin E."/>
            <person name="Grelet G.A."/>
            <person name="Kuo A."/>
            <person name="Kohler A."/>
            <person name="Daghino S."/>
            <person name="Barry K.W."/>
            <person name="Cichocki N."/>
            <person name="Clum A."/>
            <person name="Dockter R.B."/>
            <person name="Hainaut M."/>
            <person name="Kuo R.C."/>
            <person name="LaButti K."/>
            <person name="Lindahl B.D."/>
            <person name="Lindquist E.A."/>
            <person name="Lipzen A."/>
            <person name="Khouja H.R."/>
            <person name="Magnuson J."/>
            <person name="Murat C."/>
            <person name="Ohm R.A."/>
            <person name="Singer S.W."/>
            <person name="Spatafora J.W."/>
            <person name="Wang M."/>
            <person name="Veneault-Fourrey C."/>
            <person name="Henrissat B."/>
            <person name="Grigoriev I.V."/>
            <person name="Martin F.M."/>
            <person name="Perotto S."/>
        </authorList>
    </citation>
    <scope>NUCLEOTIDE SEQUENCE [LARGE SCALE GENOMIC DNA]</scope>
    <source>
        <strain evidence="2 3">ATCC 22711</strain>
    </source>
</reference>
<dbReference type="AlphaFoldDB" id="A0A2T3AVE6"/>
<evidence type="ECO:0000313" key="2">
    <source>
        <dbReference type="EMBL" id="PSS12638.1"/>
    </source>
</evidence>
<dbReference type="EMBL" id="KZ679015">
    <property type="protein sequence ID" value="PSS12638.1"/>
    <property type="molecule type" value="Genomic_DNA"/>
</dbReference>
<dbReference type="GeneID" id="36572636"/>
<sequence length="545" mass="60328">MGSSDQKAPRAAYVYEVDEEGRPVGGTKRSARRKEEKPTVSHRKSDDKEKKRQSRNDSGTGNPYEEMMPGARHEEALAQREIRVERLRSSASSPTKQRRPSSSQENKYASKPKVSNAKIDQASYYGIPAPKENASTIVAHPIPFRPRAHSTHSTQAPPPRPASYYSAHSNAGYGTGPPLSSSAYWQPPPALPAPTPSYPPPSPSSYMSYPVFPADHYLPQPLPQPTTTRSLSKRFERLDPVQRTTSAYGVRDTVIQQQYQDDGYASATEGSSGRIRASIREPTSRSIVRSKAERDLEAMPPPPRPSGILRLSREYHPDTPAAPELPAMYQEDGPRLRRPSVNRHSVSYDFGDQRIEPASSGRRRQSYYGQSASAASGETSETGGWEDKAAQAASYQEDVGGATVPLTADMLRRQRHQHQEGSSRSTKSSDSRDDSEYRKSATTRTTRSVSSPDDENVTIKVTGQARVLVGGAQIDCNDGGEIEIKRQRSIKGGSEWSSSEYGTDPRRIDDRYSRIDRPAGNSRRSSQSRHSYTRPSPQYPMGNFI</sequence>